<dbReference type="GO" id="GO:0003677">
    <property type="term" value="F:DNA binding"/>
    <property type="evidence" value="ECO:0007669"/>
    <property type="project" value="InterPro"/>
</dbReference>
<evidence type="ECO:0000313" key="3">
    <source>
        <dbReference type="EMBL" id="BBN50932.1"/>
    </source>
</evidence>
<geneLocation type="plasmid" evidence="3 4">
    <name>p1-JPH1</name>
</geneLocation>
<dbReference type="AlphaFoldDB" id="A0AAI8ST58"/>
<dbReference type="GO" id="GO:0006313">
    <property type="term" value="P:DNA transposition"/>
    <property type="evidence" value="ECO:0007669"/>
    <property type="project" value="InterPro"/>
</dbReference>
<dbReference type="PANTHER" id="PTHR33055">
    <property type="entry name" value="TRANSPOSASE FOR INSERTION SEQUENCE ELEMENT IS1111A"/>
    <property type="match status" value="1"/>
</dbReference>
<evidence type="ECO:0000259" key="1">
    <source>
        <dbReference type="Pfam" id="PF01548"/>
    </source>
</evidence>
<feature type="domain" description="Transposase IS116/IS110/IS902 C-terminal" evidence="2">
    <location>
        <begin position="271"/>
        <end position="356"/>
    </location>
</feature>
<name>A0AAI8ST58_MYCAV</name>
<evidence type="ECO:0000259" key="2">
    <source>
        <dbReference type="Pfam" id="PF02371"/>
    </source>
</evidence>
<protein>
    <submittedName>
        <fullName evidence="3">IS110 family transposase</fullName>
    </submittedName>
</protein>
<evidence type="ECO:0000313" key="4">
    <source>
        <dbReference type="Proteomes" id="UP000327362"/>
    </source>
</evidence>
<sequence length="495" mass="54111">MATGQLWAGVDVGKEHHWVCVVDDTGTVVLSRRVVNDEQPIRALIGEIDSLGEQVAWTVDLTTVYAALLLTVLADAGKSVRYLAGRAVWQASAVYRGGEAKTDAKDARVIADQSRMRGDDLPLLHPDDDLVTELRMFTAHRADLVADRTRTINRLRQQLVAVCPALERAAQLTQDRGWVVLLARYQRPKAIRQSGVSRLTRILADAGVRNAAAIAAAAVAAAKTQTVRLPGEEVAAALIADLARGVIALDDRIKATDADIEDRFRRHPLAEVITSIPGMGFRLGAEFLAAVGDPALIGSADQLAAWAGLAPVSRDSGKRTGRLHTPKRYSRRLRRVMYMSALTAIRCDPASRAYYQRKRDQGKRPIPATICLARRRTNVLYALIRDNRTWQPDSHPDHPVGGLTSSLRVLSSPATETSPFVRISLLTRTKSAGSSPDKKTSRCARRLMREGGRAWCAGSSERVHCRGTRWRAQTAHPAESGSTDLQNVFGLLAQL</sequence>
<dbReference type="InterPro" id="IPR003346">
    <property type="entry name" value="Transposase_20"/>
</dbReference>
<keyword evidence="3" id="KW-0614">Plasmid</keyword>
<accession>A0AAI8ST58</accession>
<organism evidence="3 4">
    <name type="scientific">Mycobacterium avium subsp. hominissuis</name>
    <dbReference type="NCBI Taxonomy" id="439334"/>
    <lineage>
        <taxon>Bacteria</taxon>
        <taxon>Bacillati</taxon>
        <taxon>Actinomycetota</taxon>
        <taxon>Actinomycetes</taxon>
        <taxon>Mycobacteriales</taxon>
        <taxon>Mycobacteriaceae</taxon>
        <taxon>Mycobacterium</taxon>
        <taxon>Mycobacterium avium complex (MAC)</taxon>
    </lineage>
</organism>
<reference evidence="3 4" key="1">
    <citation type="submission" date="2019-09" db="EMBL/GenBank/DDBJ databases">
        <title>Complete genome sequence of Mycobacterium avium subsp. hominissuis strain JP-H-1.</title>
        <authorList>
            <person name="Kinoshita Y."/>
            <person name="Niwa H."/>
            <person name="Uchida-Fujii E."/>
            <person name="Nukada T."/>
        </authorList>
    </citation>
    <scope>NUCLEOTIDE SEQUENCE [LARGE SCALE GENOMIC DNA]</scope>
    <source>
        <strain evidence="3 4">JP-H-1</strain>
        <plasmid evidence="3 4">p1-JPH1</plasmid>
    </source>
</reference>
<dbReference type="EMBL" id="AP020327">
    <property type="protein sequence ID" value="BBN50932.1"/>
    <property type="molecule type" value="Genomic_DNA"/>
</dbReference>
<dbReference type="NCBIfam" id="NF033542">
    <property type="entry name" value="transpos_IS110"/>
    <property type="match status" value="1"/>
</dbReference>
<dbReference type="InterPro" id="IPR002525">
    <property type="entry name" value="Transp_IS110-like_N"/>
</dbReference>
<dbReference type="Pfam" id="PF01548">
    <property type="entry name" value="DEDD_Tnp_IS110"/>
    <property type="match status" value="1"/>
</dbReference>
<dbReference type="Proteomes" id="UP000327362">
    <property type="component" value="Plasmid p1-JPH1"/>
</dbReference>
<feature type="domain" description="Transposase IS110-like N-terminal" evidence="1">
    <location>
        <begin position="8"/>
        <end position="164"/>
    </location>
</feature>
<gene>
    <name evidence="3" type="ORF">JPH1_54070</name>
</gene>
<proteinExistence type="predicted"/>
<dbReference type="Pfam" id="PF02371">
    <property type="entry name" value="Transposase_20"/>
    <property type="match status" value="1"/>
</dbReference>
<dbReference type="PANTHER" id="PTHR33055:SF3">
    <property type="entry name" value="PUTATIVE TRANSPOSASE FOR IS117-RELATED"/>
    <property type="match status" value="1"/>
</dbReference>
<dbReference type="GO" id="GO:0004803">
    <property type="term" value="F:transposase activity"/>
    <property type="evidence" value="ECO:0007669"/>
    <property type="project" value="InterPro"/>
</dbReference>
<dbReference type="InterPro" id="IPR047650">
    <property type="entry name" value="Transpos_IS110"/>
</dbReference>